<dbReference type="Proteomes" id="UP000245981">
    <property type="component" value="Unassembled WGS sequence"/>
</dbReference>
<dbReference type="EMBL" id="QGHF01000002">
    <property type="protein sequence ID" value="PWK99622.1"/>
    <property type="molecule type" value="Genomic_DNA"/>
</dbReference>
<dbReference type="SUPFAM" id="SSF54909">
    <property type="entry name" value="Dimeric alpha+beta barrel"/>
    <property type="match status" value="1"/>
</dbReference>
<dbReference type="InterPro" id="IPR010753">
    <property type="entry name" value="DUF1330"/>
</dbReference>
<dbReference type="Gene3D" id="3.30.70.100">
    <property type="match status" value="1"/>
</dbReference>
<dbReference type="Pfam" id="PF07045">
    <property type="entry name" value="DUF1330"/>
    <property type="match status" value="1"/>
</dbReference>
<dbReference type="GeneID" id="99738677"/>
<sequence length="96" mass="10781">MSAYVVFIRDNTLNQDEMAIYAEKAGKAHGNHPIKPLAFYGELETLEGPEAEGMVIIEFPSTDAAHAWYDSPEYQEAKQHRLKGANYRVLLVKGVE</sequence>
<proteinExistence type="predicted"/>
<gene>
    <name evidence="2" type="ORF">C7431_102440</name>
</gene>
<name>A0A2V2BKB8_9GAMM</name>
<evidence type="ECO:0000259" key="1">
    <source>
        <dbReference type="Pfam" id="PF07045"/>
    </source>
</evidence>
<dbReference type="InterPro" id="IPR011008">
    <property type="entry name" value="Dimeric_a/b-barrel"/>
</dbReference>
<evidence type="ECO:0000313" key="2">
    <source>
        <dbReference type="EMBL" id="PWK99622.1"/>
    </source>
</evidence>
<comment type="caution">
    <text evidence="2">The sequence shown here is derived from an EMBL/GenBank/DDBJ whole genome shotgun (WGS) entry which is preliminary data.</text>
</comment>
<accession>A0A2V2BKB8</accession>
<protein>
    <submittedName>
        <fullName evidence="2">Uncharacterized protein (DUF1330 family)</fullName>
    </submittedName>
</protein>
<dbReference type="RefSeq" id="WP_109716745.1">
    <property type="nucleotide sequence ID" value="NZ_CP125958.1"/>
</dbReference>
<feature type="domain" description="DUF1330" evidence="1">
    <location>
        <begin position="3"/>
        <end position="95"/>
    </location>
</feature>
<dbReference type="PANTHER" id="PTHR41521">
    <property type="match status" value="1"/>
</dbReference>
<organism evidence="2 3">
    <name type="scientific">Pantoea allii</name>
    <dbReference type="NCBI Taxonomy" id="574096"/>
    <lineage>
        <taxon>Bacteria</taxon>
        <taxon>Pseudomonadati</taxon>
        <taxon>Pseudomonadota</taxon>
        <taxon>Gammaproteobacteria</taxon>
        <taxon>Enterobacterales</taxon>
        <taxon>Erwiniaceae</taxon>
        <taxon>Pantoea</taxon>
    </lineage>
</organism>
<dbReference type="OrthoDB" id="9806380at2"/>
<reference evidence="2 3" key="1">
    <citation type="submission" date="2018-05" db="EMBL/GenBank/DDBJ databases">
        <title>Genomic Encyclopedia of Type Strains, Phase IV (KMG-V): Genome sequencing to study the core and pangenomes of soil and plant-associated prokaryotes.</title>
        <authorList>
            <person name="Whitman W."/>
        </authorList>
    </citation>
    <scope>NUCLEOTIDE SEQUENCE [LARGE SCALE GENOMIC DNA]</scope>
    <source>
        <strain evidence="2 3">PNA 200-10</strain>
    </source>
</reference>
<evidence type="ECO:0000313" key="3">
    <source>
        <dbReference type="Proteomes" id="UP000245981"/>
    </source>
</evidence>
<dbReference type="AlphaFoldDB" id="A0A2V2BKB8"/>
<dbReference type="STRING" id="574096.HA38_02125"/>
<dbReference type="PANTHER" id="PTHR41521:SF4">
    <property type="entry name" value="BLR0684 PROTEIN"/>
    <property type="match status" value="1"/>
</dbReference>